<reference evidence="1 2" key="1">
    <citation type="submission" date="2018-06" db="EMBL/GenBank/DDBJ databases">
        <authorList>
            <consortium name="Pathogen Informatics"/>
            <person name="Doyle S."/>
        </authorList>
    </citation>
    <scope>NUCLEOTIDE SEQUENCE [LARGE SCALE GENOMIC DNA]</scope>
    <source>
        <strain evidence="1 2">NCTC11388</strain>
    </source>
</reference>
<gene>
    <name evidence="1" type="ORF">NCTC11388_04522</name>
</gene>
<dbReference type="EMBL" id="UGYW01000002">
    <property type="protein sequence ID" value="SUJ29080.1"/>
    <property type="molecule type" value="Genomic_DNA"/>
</dbReference>
<dbReference type="PROSITE" id="PS51257">
    <property type="entry name" value="PROKAR_LIPOPROTEIN"/>
    <property type="match status" value="1"/>
</dbReference>
<evidence type="ECO:0000313" key="1">
    <source>
        <dbReference type="EMBL" id="SUJ29080.1"/>
    </source>
</evidence>
<organism evidence="1 2">
    <name type="scientific">Sphingobacterium spiritivorum</name>
    <name type="common">Flavobacterium spiritivorum</name>
    <dbReference type="NCBI Taxonomy" id="258"/>
    <lineage>
        <taxon>Bacteria</taxon>
        <taxon>Pseudomonadati</taxon>
        <taxon>Bacteroidota</taxon>
        <taxon>Sphingobacteriia</taxon>
        <taxon>Sphingobacteriales</taxon>
        <taxon>Sphingobacteriaceae</taxon>
        <taxon>Sphingobacterium</taxon>
    </lineage>
</organism>
<proteinExistence type="predicted"/>
<dbReference type="AlphaFoldDB" id="A0A380CU48"/>
<name>A0A380CU48_SPHSI</name>
<protein>
    <submittedName>
        <fullName evidence="1">Uncharacterized protein</fullName>
    </submittedName>
</protein>
<dbReference type="RefSeq" id="WP_115171717.1">
    <property type="nucleotide sequence ID" value="NZ_UGYW01000002.1"/>
</dbReference>
<evidence type="ECO:0000313" key="2">
    <source>
        <dbReference type="Proteomes" id="UP000254893"/>
    </source>
</evidence>
<accession>A0A380CU48</accession>
<dbReference type="Proteomes" id="UP000254893">
    <property type="component" value="Unassembled WGS sequence"/>
</dbReference>
<sequence length="194" mass="22135">MRNLTLLMTIAFLFSCKGANKGNSDTKKYLSHEDMPNAATAYETIVTTNVTDNTALLTFLQEKLKKAGFRFEEARDQGGWSYNNCEDNKIIVVEGKGIRSYFSRSNKPESGTKDIYPDFYILVYEFPTKDIAQKNYEIIYKALYSGGAFCNGKAPEKLVINGNEIFHLSTRAEMFRTYTERYGDLIQNFGKEVK</sequence>